<dbReference type="Proteomes" id="UP000009026">
    <property type="component" value="Chromosome"/>
</dbReference>
<dbReference type="AlphaFoldDB" id="A0A0H4WYP6"/>
<accession>A0A0H4WYP6</accession>
<name>A0A0H4WYP6_9BACT</name>
<evidence type="ECO:0000313" key="2">
    <source>
        <dbReference type="Proteomes" id="UP000009026"/>
    </source>
</evidence>
<gene>
    <name evidence="1" type="ORF">A176_003650</name>
</gene>
<reference evidence="1 2" key="1">
    <citation type="journal article" date="2016" name="PLoS ONE">
        <title>Complete Genome Sequence and Comparative Genomics of a Novel Myxobacterium Myxococcus hansupus.</title>
        <authorList>
            <person name="Sharma G."/>
            <person name="Narwani T."/>
            <person name="Subramanian S."/>
        </authorList>
    </citation>
    <scope>NUCLEOTIDE SEQUENCE [LARGE SCALE GENOMIC DNA]</scope>
    <source>
        <strain evidence="2">mixupus</strain>
    </source>
</reference>
<dbReference type="EMBL" id="CP012109">
    <property type="protein sequence ID" value="AKQ66738.1"/>
    <property type="molecule type" value="Genomic_DNA"/>
</dbReference>
<organism evidence="1 2">
    <name type="scientific">Pseudomyxococcus hansupus</name>
    <dbReference type="NCBI Taxonomy" id="1297742"/>
    <lineage>
        <taxon>Bacteria</taxon>
        <taxon>Pseudomonadati</taxon>
        <taxon>Myxococcota</taxon>
        <taxon>Myxococcia</taxon>
        <taxon>Myxococcales</taxon>
        <taxon>Cystobacterineae</taxon>
        <taxon>Myxococcaceae</taxon>
        <taxon>Pseudomyxococcus</taxon>
    </lineage>
</organism>
<protein>
    <submittedName>
        <fullName evidence="1">Uncharacterized protein</fullName>
    </submittedName>
</protein>
<keyword evidence="2" id="KW-1185">Reference proteome</keyword>
<proteinExistence type="predicted"/>
<dbReference type="KEGG" id="mym:A176_003650"/>
<evidence type="ECO:0000313" key="1">
    <source>
        <dbReference type="EMBL" id="AKQ66738.1"/>
    </source>
</evidence>
<sequence length="47" mass="5258">MGLVTFELFLGHGLSSRGCRSEARHVSTRGKQLRRCCVLLQSCHNVN</sequence>